<evidence type="ECO:0000256" key="1">
    <source>
        <dbReference type="ARBA" id="ARBA00004141"/>
    </source>
</evidence>
<keyword evidence="3" id="KW-1133">Transmembrane helix</keyword>
<keyword evidence="3" id="KW-0472">Membrane</keyword>
<organism evidence="5 6">
    <name type="scientific">Volvox reticuliferus</name>
    <dbReference type="NCBI Taxonomy" id="1737510"/>
    <lineage>
        <taxon>Eukaryota</taxon>
        <taxon>Viridiplantae</taxon>
        <taxon>Chlorophyta</taxon>
        <taxon>core chlorophytes</taxon>
        <taxon>Chlorophyceae</taxon>
        <taxon>CS clade</taxon>
        <taxon>Chlamydomonadales</taxon>
        <taxon>Volvocaceae</taxon>
        <taxon>Volvox</taxon>
    </lineage>
</organism>
<dbReference type="GO" id="GO:0004888">
    <property type="term" value="F:transmembrane signaling receptor activity"/>
    <property type="evidence" value="ECO:0007669"/>
    <property type="project" value="InterPro"/>
</dbReference>
<evidence type="ECO:0008006" key="8">
    <source>
        <dbReference type="Google" id="ProtNLM"/>
    </source>
</evidence>
<gene>
    <name evidence="4" type="ORF">Vretifemale_19055</name>
    <name evidence="5" type="ORF">Vretimale_18746</name>
</gene>
<feature type="transmembrane region" description="Helical" evidence="3">
    <location>
        <begin position="495"/>
        <end position="516"/>
    </location>
</feature>
<name>A0A8J4LZ21_9CHLO</name>
<dbReference type="PANTHER" id="PTHR18945">
    <property type="entry name" value="NEUROTRANSMITTER GATED ION CHANNEL"/>
    <property type="match status" value="1"/>
</dbReference>
<keyword evidence="7" id="KW-1185">Reference proteome</keyword>
<sequence length="545" mass="61397">MGATFIWQDTLTPLPSKTQAQEVRVRFHLLSLRAVDTVKQAFTCQFWLQLSWDVALQDDKAEQYRELQEDIDQLNNADRAESCQIKRLFPYPSLTFINYGDELVLNKRFGMTGTADSGVVRLYCEYNVSGEFYERMELQNFPFDTQHLHIGGVFLDWPTETLELVQDTGRCSVFEKTGFVASDAWLLLRNPREYEEKYQALCESVTMIGDGSASLTGTAGGVVPELEESINVIVAHPGGNNTDASWQQQQQQQLQPQLKVPSSPSSQQQKLMPPPASSSSSSSQLQQPSSSKQLQPQSSQPKQQPKPSKKELQQQPSWRKAIPNGIQTQGRPHLVWFGILSPKLETEAQNAMMLFQGTMPGSRSTDDREFRTFTAVFRIERKPLTYICNVGIPVFLLVMVSFIAYFFALDDLGNRTNVALAVLLTLVAMKFSTGQYLPPTGYLTIMDVYVLWGFVLVIGTAICSLTTYNRLSLTLEGDILDDGSSSSSIDGARSFNTMSGVVLVSLWGLLHVYYIVKVYCIRTNWRRKPATDKEILPPWRLKCRN</sequence>
<dbReference type="AlphaFoldDB" id="A0A8J4LZ21"/>
<dbReference type="InterPro" id="IPR036734">
    <property type="entry name" value="Neur_chan_lig-bd_sf"/>
</dbReference>
<feature type="transmembrane region" description="Helical" evidence="3">
    <location>
        <begin position="419"/>
        <end position="437"/>
    </location>
</feature>
<protein>
    <recommendedName>
        <fullName evidence="8">Neurotransmitter-gated ion-channel ligand-binding domain-containing protein</fullName>
    </recommendedName>
</protein>
<dbReference type="Gene3D" id="2.70.170.10">
    <property type="entry name" value="Neurotransmitter-gated ion-channel ligand-binding domain"/>
    <property type="match status" value="1"/>
</dbReference>
<evidence type="ECO:0000313" key="5">
    <source>
        <dbReference type="EMBL" id="GIM16094.1"/>
    </source>
</evidence>
<dbReference type="OrthoDB" id="537353at2759"/>
<dbReference type="GO" id="GO:0005230">
    <property type="term" value="F:extracellular ligand-gated monoatomic ion channel activity"/>
    <property type="evidence" value="ECO:0007669"/>
    <property type="project" value="InterPro"/>
</dbReference>
<dbReference type="EMBL" id="BNCP01000065">
    <property type="protein sequence ID" value="GIL91460.1"/>
    <property type="molecule type" value="Genomic_DNA"/>
</dbReference>
<dbReference type="SUPFAM" id="SSF90112">
    <property type="entry name" value="Neurotransmitter-gated ion-channel transmembrane pore"/>
    <property type="match status" value="1"/>
</dbReference>
<feature type="transmembrane region" description="Helical" evidence="3">
    <location>
        <begin position="386"/>
        <end position="407"/>
    </location>
</feature>
<dbReference type="SUPFAM" id="SSF63712">
    <property type="entry name" value="Nicotinic receptor ligand binding domain-like"/>
    <property type="match status" value="1"/>
</dbReference>
<dbReference type="Gene3D" id="1.20.58.390">
    <property type="entry name" value="Neurotransmitter-gated ion-channel transmembrane domain"/>
    <property type="match status" value="1"/>
</dbReference>
<dbReference type="InterPro" id="IPR038050">
    <property type="entry name" value="Neuro_actylchol_rec"/>
</dbReference>
<feature type="transmembrane region" description="Helical" evidence="3">
    <location>
        <begin position="449"/>
        <end position="468"/>
    </location>
</feature>
<evidence type="ECO:0000256" key="3">
    <source>
        <dbReference type="SAM" id="Phobius"/>
    </source>
</evidence>
<comment type="caution">
    <text evidence="5">The sequence shown here is derived from an EMBL/GenBank/DDBJ whole genome shotgun (WGS) entry which is preliminary data.</text>
</comment>
<dbReference type="Proteomes" id="UP000747110">
    <property type="component" value="Unassembled WGS sequence"/>
</dbReference>
<feature type="region of interest" description="Disordered" evidence="2">
    <location>
        <begin position="235"/>
        <end position="316"/>
    </location>
</feature>
<proteinExistence type="predicted"/>
<evidence type="ECO:0000256" key="2">
    <source>
        <dbReference type="SAM" id="MobiDB-lite"/>
    </source>
</evidence>
<dbReference type="InterPro" id="IPR036719">
    <property type="entry name" value="Neuro-gated_channel_TM_sf"/>
</dbReference>
<dbReference type="InterPro" id="IPR006201">
    <property type="entry name" value="Neur_channel"/>
</dbReference>
<dbReference type="EMBL" id="BNCQ01000074">
    <property type="protein sequence ID" value="GIM16094.1"/>
    <property type="molecule type" value="Genomic_DNA"/>
</dbReference>
<dbReference type="GO" id="GO:0016020">
    <property type="term" value="C:membrane"/>
    <property type="evidence" value="ECO:0007669"/>
    <property type="project" value="UniProtKB-SubCell"/>
</dbReference>
<dbReference type="Proteomes" id="UP000722791">
    <property type="component" value="Unassembled WGS sequence"/>
</dbReference>
<keyword evidence="3" id="KW-0812">Transmembrane</keyword>
<evidence type="ECO:0000313" key="6">
    <source>
        <dbReference type="Proteomes" id="UP000722791"/>
    </source>
</evidence>
<reference evidence="5" key="1">
    <citation type="journal article" date="2021" name="Proc. Natl. Acad. Sci. U.S.A.">
        <title>Three genomes in the algal genus Volvox reveal the fate of a haploid sex-determining region after a transition to homothallism.</title>
        <authorList>
            <person name="Yamamoto K."/>
            <person name="Hamaji T."/>
            <person name="Kawai-Toyooka H."/>
            <person name="Matsuzaki R."/>
            <person name="Takahashi F."/>
            <person name="Nishimura Y."/>
            <person name="Kawachi M."/>
            <person name="Noguchi H."/>
            <person name="Minakuchi Y."/>
            <person name="Umen J.G."/>
            <person name="Toyoda A."/>
            <person name="Nozaki H."/>
        </authorList>
    </citation>
    <scope>NUCLEOTIDE SEQUENCE</scope>
    <source>
        <strain evidence="5">NIES-3785</strain>
        <strain evidence="4">NIES-3786</strain>
    </source>
</reference>
<feature type="compositionally biased region" description="Low complexity" evidence="2">
    <location>
        <begin position="247"/>
        <end position="306"/>
    </location>
</feature>
<accession>A0A8J4LZ21</accession>
<evidence type="ECO:0000313" key="4">
    <source>
        <dbReference type="EMBL" id="GIL91460.1"/>
    </source>
</evidence>
<comment type="subcellular location">
    <subcellularLocation>
        <location evidence="1">Membrane</location>
        <topology evidence="1">Multi-pass membrane protein</topology>
    </subcellularLocation>
</comment>
<evidence type="ECO:0000313" key="7">
    <source>
        <dbReference type="Proteomes" id="UP000747110"/>
    </source>
</evidence>